<evidence type="ECO:0000256" key="2">
    <source>
        <dbReference type="ARBA" id="ARBA00022801"/>
    </source>
</evidence>
<dbReference type="InterPro" id="IPR015797">
    <property type="entry name" value="NUDIX_hydrolase-like_dom_sf"/>
</dbReference>
<accession>A0A7K0C3H9</accession>
<dbReference type="AlphaFoldDB" id="A0A7K0C3H9"/>
<dbReference type="GO" id="GO:0016787">
    <property type="term" value="F:hydrolase activity"/>
    <property type="evidence" value="ECO:0007669"/>
    <property type="project" value="UniProtKB-KW"/>
</dbReference>
<protein>
    <recommendedName>
        <fullName evidence="3">Nudix hydrolase domain-containing protein</fullName>
    </recommendedName>
</protein>
<gene>
    <name evidence="4" type="ORF">ACRB68_57440</name>
</gene>
<proteinExistence type="predicted"/>
<keyword evidence="5" id="KW-1185">Reference proteome</keyword>
<evidence type="ECO:0000313" key="4">
    <source>
        <dbReference type="EMBL" id="MQY07642.1"/>
    </source>
</evidence>
<dbReference type="EMBL" id="WEGH01000004">
    <property type="protein sequence ID" value="MQY07642.1"/>
    <property type="molecule type" value="Genomic_DNA"/>
</dbReference>
<keyword evidence="2" id="KW-0378">Hydrolase</keyword>
<dbReference type="InterPro" id="IPR020084">
    <property type="entry name" value="NUDIX_hydrolase_CS"/>
</dbReference>
<evidence type="ECO:0000313" key="5">
    <source>
        <dbReference type="Proteomes" id="UP000487268"/>
    </source>
</evidence>
<feature type="domain" description="Nudix hydrolase" evidence="3">
    <location>
        <begin position="23"/>
        <end position="160"/>
    </location>
</feature>
<name>A0A7K0C3H9_9ACTN</name>
<dbReference type="InterPro" id="IPR000086">
    <property type="entry name" value="NUDIX_hydrolase_dom"/>
</dbReference>
<dbReference type="SUPFAM" id="SSF55811">
    <property type="entry name" value="Nudix"/>
    <property type="match status" value="1"/>
</dbReference>
<dbReference type="Gene3D" id="3.90.79.10">
    <property type="entry name" value="Nucleoside Triphosphate Pyrophosphohydrolase"/>
    <property type="match status" value="1"/>
</dbReference>
<dbReference type="Proteomes" id="UP000487268">
    <property type="component" value="Unassembled WGS sequence"/>
</dbReference>
<reference evidence="4 5" key="1">
    <citation type="submission" date="2019-10" db="EMBL/GenBank/DDBJ databases">
        <title>Actinomadura rubteroloni sp. nov. and Actinomadura macrotermitis sp. nov., isolated from the gut of fungus growing-termite Macrotermes natalensis.</title>
        <authorList>
            <person name="Benndorf R."/>
            <person name="Martin K."/>
            <person name="Kuefner M."/>
            <person name="De Beer W."/>
            <person name="Kaster A.-K."/>
            <person name="Vollmers J."/>
            <person name="Poulsen M."/>
            <person name="Beemelmanns C."/>
        </authorList>
    </citation>
    <scope>NUCLEOTIDE SEQUENCE [LARGE SCALE GENOMIC DNA]</scope>
    <source>
        <strain evidence="4 5">RB68</strain>
    </source>
</reference>
<evidence type="ECO:0000256" key="1">
    <source>
        <dbReference type="ARBA" id="ARBA00001946"/>
    </source>
</evidence>
<comment type="cofactor">
    <cofactor evidence="1">
        <name>Mg(2+)</name>
        <dbReference type="ChEBI" id="CHEBI:18420"/>
    </cofactor>
</comment>
<dbReference type="PANTHER" id="PTHR43046">
    <property type="entry name" value="GDP-MANNOSE MANNOSYL HYDROLASE"/>
    <property type="match status" value="1"/>
</dbReference>
<dbReference type="PROSITE" id="PS51462">
    <property type="entry name" value="NUDIX"/>
    <property type="match status" value="1"/>
</dbReference>
<dbReference type="PROSITE" id="PS00893">
    <property type="entry name" value="NUDIX_BOX"/>
    <property type="match status" value="1"/>
</dbReference>
<sequence>MTEPTTTQPSPGPSAAGLADAGWYASWVAPHMLLRRLDGAVLLIRRAGTGYRDGWLAPPAGRIEPGEDVLTAALRETREEIGVQVDPDDAHFVHVMHRRSDGLPGPCHAISDFYFTAARWAGEPYIAEPDKCSELVWVHPGALPPRVIPHVEQVLAAIEQRRPFSIRNWQSPQSR</sequence>
<organism evidence="4 5">
    <name type="scientific">Actinomadura macrotermitis</name>
    <dbReference type="NCBI Taxonomy" id="2585200"/>
    <lineage>
        <taxon>Bacteria</taxon>
        <taxon>Bacillati</taxon>
        <taxon>Actinomycetota</taxon>
        <taxon>Actinomycetes</taxon>
        <taxon>Streptosporangiales</taxon>
        <taxon>Thermomonosporaceae</taxon>
        <taxon>Actinomadura</taxon>
    </lineage>
</organism>
<comment type="caution">
    <text evidence="4">The sequence shown here is derived from an EMBL/GenBank/DDBJ whole genome shotgun (WGS) entry which is preliminary data.</text>
</comment>
<dbReference type="RefSeq" id="WP_328594914.1">
    <property type="nucleotide sequence ID" value="NZ_WEGH01000004.1"/>
</dbReference>
<dbReference type="Pfam" id="PF00293">
    <property type="entry name" value="NUDIX"/>
    <property type="match status" value="1"/>
</dbReference>
<dbReference type="CDD" id="cd04683">
    <property type="entry name" value="NUDIX_Hydrolase"/>
    <property type="match status" value="1"/>
</dbReference>
<dbReference type="PANTHER" id="PTHR43046:SF16">
    <property type="entry name" value="ADP-RIBOSE PYROPHOSPHATASE YJHB-RELATED"/>
    <property type="match status" value="1"/>
</dbReference>
<evidence type="ECO:0000259" key="3">
    <source>
        <dbReference type="PROSITE" id="PS51462"/>
    </source>
</evidence>